<dbReference type="EMBL" id="JAQQWI010000024">
    <property type="protein sequence ID" value="KAK7994253.1"/>
    <property type="molecule type" value="Genomic_DNA"/>
</dbReference>
<sequence length="415" mass="47562">MMSHVSLTRRPSENKRAIQPPRKPQRLAGSGQQTATSKDRTSISQRQLGGSSRSNTIPNTIPNTVHPSHSRCYNDKSYLRPTASSTNRANETKRAMTPPSNPQRKLGKDGGSGSGKVRVAVNTKVAHNLPSREEHSNPSTIHTDTSSSHMENLNSWESTQNWDQRVPENLPDHLPDHAPAPMPEEPVRKRPYLEEQTRLHDDTWKEESHIYIRIPSAFGWHILTKAHEISKGALHDFARERLPRLWRDMFNGGHHEVRLEADTIPFYLPYWNIPDTSELYYEYFEHGLQQVRKLRNAVSHFRGQWWDGDEYDEHLKYAQVLAVAVGDVSRAEGVRSLRDQLRAVAEATQREIEALGFASIVPIRRAWEPHHESFFRKFESMGRGDPGTTINGFKYPAPIVLALRAWWWQQDTEGT</sequence>
<feature type="region of interest" description="Disordered" evidence="1">
    <location>
        <begin position="165"/>
        <end position="185"/>
    </location>
</feature>
<organism evidence="2 3">
    <name type="scientific">Apiospora marii</name>
    <dbReference type="NCBI Taxonomy" id="335849"/>
    <lineage>
        <taxon>Eukaryota</taxon>
        <taxon>Fungi</taxon>
        <taxon>Dikarya</taxon>
        <taxon>Ascomycota</taxon>
        <taxon>Pezizomycotina</taxon>
        <taxon>Sordariomycetes</taxon>
        <taxon>Xylariomycetidae</taxon>
        <taxon>Amphisphaeriales</taxon>
        <taxon>Apiosporaceae</taxon>
        <taxon>Apiospora</taxon>
    </lineage>
</organism>
<comment type="caution">
    <text evidence="2">The sequence shown here is derived from an EMBL/GenBank/DDBJ whole genome shotgun (WGS) entry which is preliminary data.</text>
</comment>
<feature type="compositionally biased region" description="Polar residues" evidence="1">
    <location>
        <begin position="137"/>
        <end position="152"/>
    </location>
</feature>
<feature type="compositionally biased region" description="Polar residues" evidence="1">
    <location>
        <begin position="30"/>
        <end position="67"/>
    </location>
</feature>
<feature type="region of interest" description="Disordered" evidence="1">
    <location>
        <begin position="1"/>
        <end position="152"/>
    </location>
</feature>
<keyword evidence="3" id="KW-1185">Reference proteome</keyword>
<reference evidence="2 3" key="1">
    <citation type="submission" date="2023-01" db="EMBL/GenBank/DDBJ databases">
        <title>Analysis of 21 Apiospora genomes using comparative genomics revels a genus with tremendous synthesis potential of carbohydrate active enzymes and secondary metabolites.</title>
        <authorList>
            <person name="Sorensen T."/>
        </authorList>
    </citation>
    <scope>NUCLEOTIDE SEQUENCE [LARGE SCALE GENOMIC DNA]</scope>
    <source>
        <strain evidence="2 3">CBS 20057</strain>
    </source>
</reference>
<protein>
    <submittedName>
        <fullName evidence="2">Uncharacterized protein</fullName>
    </submittedName>
</protein>
<evidence type="ECO:0000313" key="2">
    <source>
        <dbReference type="EMBL" id="KAK7994253.1"/>
    </source>
</evidence>
<evidence type="ECO:0000256" key="1">
    <source>
        <dbReference type="SAM" id="MobiDB-lite"/>
    </source>
</evidence>
<proteinExistence type="predicted"/>
<evidence type="ECO:0000313" key="3">
    <source>
        <dbReference type="Proteomes" id="UP001396898"/>
    </source>
</evidence>
<accession>A0ABR1QZU1</accession>
<gene>
    <name evidence="2" type="ORF">PG991_015841</name>
</gene>
<dbReference type="Proteomes" id="UP001396898">
    <property type="component" value="Unassembled WGS sequence"/>
</dbReference>
<name>A0ABR1QZU1_9PEZI</name>